<organism evidence="1">
    <name type="scientific">Anguilla anguilla</name>
    <name type="common">European freshwater eel</name>
    <name type="synonym">Muraena anguilla</name>
    <dbReference type="NCBI Taxonomy" id="7936"/>
    <lineage>
        <taxon>Eukaryota</taxon>
        <taxon>Metazoa</taxon>
        <taxon>Chordata</taxon>
        <taxon>Craniata</taxon>
        <taxon>Vertebrata</taxon>
        <taxon>Euteleostomi</taxon>
        <taxon>Actinopterygii</taxon>
        <taxon>Neopterygii</taxon>
        <taxon>Teleostei</taxon>
        <taxon>Anguilliformes</taxon>
        <taxon>Anguillidae</taxon>
        <taxon>Anguilla</taxon>
    </lineage>
</organism>
<accession>A0A0E9RZD1</accession>
<reference evidence="1" key="2">
    <citation type="journal article" date="2015" name="Fish Shellfish Immunol.">
        <title>Early steps in the European eel (Anguilla anguilla)-Vibrio vulnificus interaction in the gills: Role of the RtxA13 toxin.</title>
        <authorList>
            <person name="Callol A."/>
            <person name="Pajuelo D."/>
            <person name="Ebbesson L."/>
            <person name="Teles M."/>
            <person name="MacKenzie S."/>
            <person name="Amaro C."/>
        </authorList>
    </citation>
    <scope>NUCLEOTIDE SEQUENCE</scope>
</reference>
<dbReference type="EMBL" id="GBXM01074146">
    <property type="protein sequence ID" value="JAH34431.1"/>
    <property type="molecule type" value="Transcribed_RNA"/>
</dbReference>
<dbReference type="AlphaFoldDB" id="A0A0E9RZD1"/>
<evidence type="ECO:0000313" key="1">
    <source>
        <dbReference type="EMBL" id="JAH34431.1"/>
    </source>
</evidence>
<proteinExistence type="predicted"/>
<protein>
    <submittedName>
        <fullName evidence="1">Uncharacterized protein</fullName>
    </submittedName>
</protein>
<sequence length="46" mass="4857">MASMCGLVMTTSSSSSSEGSLWVSMALIRSIVGLESKWCSRSAGRQ</sequence>
<reference evidence="1" key="1">
    <citation type="submission" date="2014-11" db="EMBL/GenBank/DDBJ databases">
        <authorList>
            <person name="Amaro Gonzalez C."/>
        </authorList>
    </citation>
    <scope>NUCLEOTIDE SEQUENCE</scope>
</reference>
<name>A0A0E9RZD1_ANGAN</name>